<dbReference type="Proteomes" id="UP001230156">
    <property type="component" value="Unassembled WGS sequence"/>
</dbReference>
<organism evidence="1 2">
    <name type="scientific">Dongia sedimenti</name>
    <dbReference type="NCBI Taxonomy" id="3064282"/>
    <lineage>
        <taxon>Bacteria</taxon>
        <taxon>Pseudomonadati</taxon>
        <taxon>Pseudomonadota</taxon>
        <taxon>Alphaproteobacteria</taxon>
        <taxon>Rhodospirillales</taxon>
        <taxon>Dongiaceae</taxon>
        <taxon>Dongia</taxon>
    </lineage>
</organism>
<dbReference type="EMBL" id="JAUYVI010000001">
    <property type="protein sequence ID" value="MDQ7246305.1"/>
    <property type="molecule type" value="Genomic_DNA"/>
</dbReference>
<evidence type="ECO:0008006" key="3">
    <source>
        <dbReference type="Google" id="ProtNLM"/>
    </source>
</evidence>
<protein>
    <recommendedName>
        <fullName evidence="3">Anti-sigma factor</fullName>
    </recommendedName>
</protein>
<keyword evidence="2" id="KW-1185">Reference proteome</keyword>
<evidence type="ECO:0000313" key="1">
    <source>
        <dbReference type="EMBL" id="MDQ7246305.1"/>
    </source>
</evidence>
<accession>A0ABU0YF17</accession>
<sequence>MTKPTAKSPPAEIALSDEDVLELLPWYAGGKTTAAESAAIERKLGANPRLQAELQLVRREKQVSVESVKTLGEPSPDLLNKMIGQLDGVRQLPPLARDPADRAPGFFARLFGFTPTPALRFAMVAACLVIVAESAALLKLAGAPEDQVYQTASAPEAAAGPQLIVQFQPDAKLSAITMLLSDLDATVIKGPMPDGAFVIALQKDADAHAAMTVLRGHADLVAGVEQGS</sequence>
<gene>
    <name evidence="1" type="ORF">Q8A70_01445</name>
</gene>
<name>A0ABU0YF17_9PROT</name>
<reference evidence="2" key="1">
    <citation type="submission" date="2023-08" db="EMBL/GenBank/DDBJ databases">
        <title>Rhodospirillaceae gen. nov., a novel taxon isolated from the Yangtze River Yuezi River estuary sludge.</title>
        <authorList>
            <person name="Ruan L."/>
        </authorList>
    </citation>
    <scope>NUCLEOTIDE SEQUENCE [LARGE SCALE GENOMIC DNA]</scope>
    <source>
        <strain evidence="2">R-7</strain>
    </source>
</reference>
<proteinExistence type="predicted"/>
<evidence type="ECO:0000313" key="2">
    <source>
        <dbReference type="Proteomes" id="UP001230156"/>
    </source>
</evidence>
<dbReference type="RefSeq" id="WP_379953683.1">
    <property type="nucleotide sequence ID" value="NZ_JAUYVI010000001.1"/>
</dbReference>
<comment type="caution">
    <text evidence="1">The sequence shown here is derived from an EMBL/GenBank/DDBJ whole genome shotgun (WGS) entry which is preliminary data.</text>
</comment>